<dbReference type="Pfam" id="PF13953">
    <property type="entry name" value="PapC_C"/>
    <property type="match status" value="1"/>
</dbReference>
<dbReference type="InterPro" id="IPR042186">
    <property type="entry name" value="FimD_plug_dom"/>
</dbReference>
<reference evidence="13 14" key="1">
    <citation type="submission" date="2015-05" db="EMBL/GenBank/DDBJ databases">
        <title>Genome sequencing and analysis of members of genus Stenotrophomonas.</title>
        <authorList>
            <person name="Patil P.P."/>
            <person name="Midha S."/>
            <person name="Patil P.B."/>
        </authorList>
    </citation>
    <scope>NUCLEOTIDE SEQUENCE [LARGE SCALE GENOMIC DNA]</scope>
    <source>
        <strain evidence="13 14">DSM 18941</strain>
    </source>
</reference>
<evidence type="ECO:0000256" key="3">
    <source>
        <dbReference type="ARBA" id="ARBA00022448"/>
    </source>
</evidence>
<evidence type="ECO:0000313" key="14">
    <source>
        <dbReference type="Proteomes" id="UP000051863"/>
    </source>
</evidence>
<comment type="similarity">
    <text evidence="2">Belongs to the fimbrial export usher family.</text>
</comment>
<evidence type="ECO:0000256" key="8">
    <source>
        <dbReference type="ARBA" id="ARBA00023136"/>
    </source>
</evidence>
<evidence type="ECO:0000256" key="1">
    <source>
        <dbReference type="ARBA" id="ARBA00004571"/>
    </source>
</evidence>
<gene>
    <name evidence="13" type="ORF">ABB27_18445</name>
</gene>
<organism evidence="13 14">
    <name type="scientific">Stenotrophomonas terrae</name>
    <dbReference type="NCBI Taxonomy" id="405446"/>
    <lineage>
        <taxon>Bacteria</taxon>
        <taxon>Pseudomonadati</taxon>
        <taxon>Pseudomonadota</taxon>
        <taxon>Gammaproteobacteria</taxon>
        <taxon>Lysobacterales</taxon>
        <taxon>Lysobacteraceae</taxon>
        <taxon>Stenotrophomonas</taxon>
    </lineage>
</organism>
<keyword evidence="6" id="KW-0812">Transmembrane</keyword>
<evidence type="ECO:0000256" key="9">
    <source>
        <dbReference type="ARBA" id="ARBA00023237"/>
    </source>
</evidence>
<protein>
    <recommendedName>
        <fullName evidence="15">Fimbrial protein</fullName>
    </recommendedName>
</protein>
<dbReference type="InterPro" id="IPR025885">
    <property type="entry name" value="PapC_N"/>
</dbReference>
<evidence type="ECO:0000256" key="7">
    <source>
        <dbReference type="ARBA" id="ARBA00022729"/>
    </source>
</evidence>
<keyword evidence="4" id="KW-1134">Transmembrane beta strand</keyword>
<dbReference type="OrthoDB" id="6554712at2"/>
<proteinExistence type="inferred from homology"/>
<dbReference type="PATRIC" id="fig|405446.3.peg.3712"/>
<evidence type="ECO:0000256" key="2">
    <source>
        <dbReference type="ARBA" id="ARBA00008064"/>
    </source>
</evidence>
<dbReference type="Pfam" id="PF00577">
    <property type="entry name" value="Usher"/>
    <property type="match status" value="1"/>
</dbReference>
<dbReference type="PANTHER" id="PTHR30451">
    <property type="entry name" value="OUTER MEMBRANE USHER PROTEIN"/>
    <property type="match status" value="1"/>
</dbReference>
<accession>A0A0R0BYI8</accession>
<keyword evidence="5" id="KW-1029">Fimbrium biogenesis</keyword>
<evidence type="ECO:0000259" key="12">
    <source>
        <dbReference type="Pfam" id="PF13954"/>
    </source>
</evidence>
<dbReference type="GO" id="GO:0009297">
    <property type="term" value="P:pilus assembly"/>
    <property type="evidence" value="ECO:0007669"/>
    <property type="project" value="InterPro"/>
</dbReference>
<keyword evidence="3" id="KW-0813">Transport</keyword>
<feature type="domain" description="PapC-like C-terminal" evidence="11">
    <location>
        <begin position="787"/>
        <end position="848"/>
    </location>
</feature>
<comment type="subcellular location">
    <subcellularLocation>
        <location evidence="1">Cell outer membrane</location>
        <topology evidence="1">Multi-pass membrane protein</topology>
    </subcellularLocation>
</comment>
<dbReference type="GO" id="GO:0015473">
    <property type="term" value="F:fimbrial usher porin activity"/>
    <property type="evidence" value="ECO:0007669"/>
    <property type="project" value="InterPro"/>
</dbReference>
<evidence type="ECO:0000313" key="13">
    <source>
        <dbReference type="EMBL" id="KRG62262.1"/>
    </source>
</evidence>
<evidence type="ECO:0000259" key="11">
    <source>
        <dbReference type="Pfam" id="PF13953"/>
    </source>
</evidence>
<evidence type="ECO:0000256" key="4">
    <source>
        <dbReference type="ARBA" id="ARBA00022452"/>
    </source>
</evidence>
<dbReference type="RefSeq" id="WP_083491384.1">
    <property type="nucleotide sequence ID" value="NZ_LDJJ01000086.1"/>
</dbReference>
<dbReference type="InterPro" id="IPR000015">
    <property type="entry name" value="Fimb_usher"/>
</dbReference>
<evidence type="ECO:0000256" key="5">
    <source>
        <dbReference type="ARBA" id="ARBA00022558"/>
    </source>
</evidence>
<dbReference type="Gene3D" id="3.10.20.410">
    <property type="match status" value="1"/>
</dbReference>
<evidence type="ECO:0000256" key="10">
    <source>
        <dbReference type="SAM" id="MobiDB-lite"/>
    </source>
</evidence>
<dbReference type="Proteomes" id="UP000051863">
    <property type="component" value="Unassembled WGS sequence"/>
</dbReference>
<dbReference type="InterPro" id="IPR043142">
    <property type="entry name" value="PapC-like_C_sf"/>
</dbReference>
<sequence>MLRTIRATLRRDSLVPRLAPLAVALNTLGIGSAVAAPQFNLDFLRGAQSEDDVAMLSNPGSVLPGTYLFSVYLNGDEVAREQIPFERLPSGEVQPCLSSANLQSWNIRVPSHDQAVDAQPSCEVVPSLLPGSKLSYNGNQQRLDLQVPQVHLQTLPRGYIRRSLRDQGINAMLLEYAITGSHDRQDHAGTSDYLFASINSGLNLGMWRLRHSANLNRTSSERSAANRTQWHSRSLRAETDLGSQRSRLVLGDTYTSYGVFDSVRFRGARLANDDDMLAFSQRSYAPVVRGMAASGGRVEVRQDGQLIHSINVAPGPFEIKDIVPSRMSGELEVSVIGADGSLQRHRQAFSAVETMLRPGLTHYEFNAGTLRNGEERYQPRFVQATLARGLRSSATPYGGVLLAENYQSIAFGVAHDLGSFGSASIDISHARTQLAAGGSRSGQSYRFLYSKSLNTHGTEFRLVGHRYSTSGYYDLSDAANEREQWRNDHYESWDHDLDTDDSRPPGLPDERPPARQLITSARYQNKRNHLEVAVDQRILDDYSLNLSYNSQNYWGSDTSERNLHLGFNGRLGRANYSLFFRDTRARRGGSDRSLGLSVTVPLGRKRAARANASTAYSHSLRTGANYQTGINGTALHGEKLGYGLNLGRSERGGSAAFNANYTGSKGYLSFGATQARDYQQLNWGASGAWVVHAGGLTLAQSLQSSNVLVHATDGAGIGLENRTGVRLDRRGYGVISGVAAYRNNRVALRSDDLGGDIDASRINGTVVPTRGALVRMHFDTRRGNNLMIHSRLSNGKRVPMGAGVFDKQGHKRGVAGPDGALFVSGVRADDSLSVRWGQETYQACELHLASLRLPATTSKHQGYRNVDLQCTQSAALPRDRP</sequence>
<evidence type="ECO:0000256" key="6">
    <source>
        <dbReference type="ARBA" id="ARBA00022692"/>
    </source>
</evidence>
<keyword evidence="8" id="KW-0472">Membrane</keyword>
<comment type="caution">
    <text evidence="13">The sequence shown here is derived from an EMBL/GenBank/DDBJ whole genome shotgun (WGS) entry which is preliminary data.</text>
</comment>
<keyword evidence="7" id="KW-0732">Signal</keyword>
<dbReference type="Pfam" id="PF13954">
    <property type="entry name" value="PapC_N"/>
    <property type="match status" value="1"/>
</dbReference>
<dbReference type="EMBL" id="LDJJ01000086">
    <property type="protein sequence ID" value="KRG62262.1"/>
    <property type="molecule type" value="Genomic_DNA"/>
</dbReference>
<dbReference type="InterPro" id="IPR025949">
    <property type="entry name" value="PapC-like_C"/>
</dbReference>
<dbReference type="Gene3D" id="2.60.40.2610">
    <property type="entry name" value="Outer membrane usher protein FimD, plug domain"/>
    <property type="match status" value="1"/>
</dbReference>
<dbReference type="AlphaFoldDB" id="A0A0R0BYI8"/>
<dbReference type="InterPro" id="IPR037224">
    <property type="entry name" value="PapC_N_sf"/>
</dbReference>
<dbReference type="PANTHER" id="PTHR30451:SF21">
    <property type="entry name" value="FIMBRIAL USHER DOMAIN-CONTAINING PROTEIN YDET-RELATED"/>
    <property type="match status" value="1"/>
</dbReference>
<feature type="region of interest" description="Disordered" evidence="10">
    <location>
        <begin position="493"/>
        <end position="513"/>
    </location>
</feature>
<keyword evidence="9" id="KW-0998">Cell outer membrane</keyword>
<keyword evidence="14" id="KW-1185">Reference proteome</keyword>
<feature type="domain" description="PapC N-terminal" evidence="12">
    <location>
        <begin position="38"/>
        <end position="179"/>
    </location>
</feature>
<dbReference type="Gene3D" id="2.60.40.2070">
    <property type="match status" value="1"/>
</dbReference>
<dbReference type="GO" id="GO:0009279">
    <property type="term" value="C:cell outer membrane"/>
    <property type="evidence" value="ECO:0007669"/>
    <property type="project" value="UniProtKB-SubCell"/>
</dbReference>
<dbReference type="Gene3D" id="2.60.40.3110">
    <property type="match status" value="1"/>
</dbReference>
<name>A0A0R0BYI8_9GAMM</name>
<dbReference type="SUPFAM" id="SSF141729">
    <property type="entry name" value="FimD N-terminal domain-like"/>
    <property type="match status" value="1"/>
</dbReference>
<evidence type="ECO:0008006" key="15">
    <source>
        <dbReference type="Google" id="ProtNLM"/>
    </source>
</evidence>